<keyword evidence="5" id="KW-0663">Pyridoxal phosphate</keyword>
<comment type="cofactor">
    <cofactor evidence="1 6">
        <name>pyridoxal 5'-phosphate</name>
        <dbReference type="ChEBI" id="CHEBI:597326"/>
    </cofactor>
</comment>
<dbReference type="EMBL" id="MUIO01000194">
    <property type="protein sequence ID" value="ORC50446.1"/>
    <property type="molecule type" value="Genomic_DNA"/>
</dbReference>
<dbReference type="EC" id="2.6.1.-" evidence="6"/>
<sequence length="410" mass="44666">MNNNESSANRLSLSRRARELSAPGTSSMRSKANALKERGIDVINFAAGELSFDASHAMKTGVMEAVKSARNRYTPPIGMPSLREALAQEVSQRCGVAYSASEVAVTAGAKQALYNAAMVLLNPGDEVIVPRPYWETFPTQILLAGAIPVFVDTQADDYRLTFKAVEQALSPRTRMIVINTPNNPTGTVYQRDQLMQIAQLAFDHQVWVVFDECYRKLVRQPHEHHNIVSLFPALKAQTLLVDSFSKSQAVTGWRVGYVCAPVEVVSAMHNLQGHTTSNPSSLAQYAALNTLNAGSPDFTREVNTFLDQQLQAALICLGYVDGVTCAPAEGAFYLFINVARQLGGNYLGTTIQDVDHLAELLLTEAHIAVVPGSGCGAPECIRISYAVEREELIQGLTRLGQFMSEVTQTS</sequence>
<dbReference type="STRING" id="1958950.BZK31_28165"/>
<evidence type="ECO:0000256" key="5">
    <source>
        <dbReference type="ARBA" id="ARBA00022898"/>
    </source>
</evidence>
<dbReference type="InterPro" id="IPR004839">
    <property type="entry name" value="Aminotransferase_I/II_large"/>
</dbReference>
<evidence type="ECO:0000256" key="7">
    <source>
        <dbReference type="SAM" id="MobiDB-lite"/>
    </source>
</evidence>
<dbReference type="CDD" id="cd00609">
    <property type="entry name" value="AAT_like"/>
    <property type="match status" value="1"/>
</dbReference>
<dbReference type="GO" id="GO:0008483">
    <property type="term" value="F:transaminase activity"/>
    <property type="evidence" value="ECO:0007669"/>
    <property type="project" value="UniProtKB-KW"/>
</dbReference>
<evidence type="ECO:0000313" key="9">
    <source>
        <dbReference type="EMBL" id="ORC50446.1"/>
    </source>
</evidence>
<evidence type="ECO:0000256" key="2">
    <source>
        <dbReference type="ARBA" id="ARBA00007441"/>
    </source>
</evidence>
<dbReference type="Pfam" id="PF00155">
    <property type="entry name" value="Aminotran_1_2"/>
    <property type="match status" value="1"/>
</dbReference>
<feature type="domain" description="Aminotransferase class I/classII large" evidence="8">
    <location>
        <begin position="41"/>
        <end position="398"/>
    </location>
</feature>
<proteinExistence type="inferred from homology"/>
<dbReference type="GO" id="GO:0006520">
    <property type="term" value="P:amino acid metabolic process"/>
    <property type="evidence" value="ECO:0007669"/>
    <property type="project" value="InterPro"/>
</dbReference>
<dbReference type="SUPFAM" id="SSF53383">
    <property type="entry name" value="PLP-dependent transferases"/>
    <property type="match status" value="1"/>
</dbReference>
<evidence type="ECO:0000256" key="3">
    <source>
        <dbReference type="ARBA" id="ARBA00022576"/>
    </source>
</evidence>
<dbReference type="InterPro" id="IPR015424">
    <property type="entry name" value="PyrdxlP-dep_Trfase"/>
</dbReference>
<comment type="similarity">
    <text evidence="2 6">Belongs to the class-I pyridoxal-phosphate-dependent aminotransferase family.</text>
</comment>
<keyword evidence="3 6" id="KW-0032">Aminotransferase</keyword>
<keyword evidence="10" id="KW-1185">Reference proteome</keyword>
<reference evidence="10" key="1">
    <citation type="submission" date="2017-02" db="EMBL/GenBank/DDBJ databases">
        <title>Pseudomonas floridae sp. nov., a novel pathogenic bacterial species isolated from tomato.</title>
        <authorList>
            <person name="Timilsina S."/>
            <person name="Vallad G.E."/>
            <person name="Jones J.B."/>
        </authorList>
    </citation>
    <scope>NUCLEOTIDE SEQUENCE [LARGE SCALE GENOMIC DNA]</scope>
    <source>
        <strain evidence="10">GEV388</strain>
    </source>
</reference>
<dbReference type="InterPro" id="IPR015421">
    <property type="entry name" value="PyrdxlP-dep_Trfase_major"/>
</dbReference>
<keyword evidence="4 6" id="KW-0808">Transferase</keyword>
<dbReference type="GO" id="GO:0030170">
    <property type="term" value="F:pyridoxal phosphate binding"/>
    <property type="evidence" value="ECO:0007669"/>
    <property type="project" value="InterPro"/>
</dbReference>
<organism evidence="9 10">
    <name type="scientific">Pseudomonas floridensis</name>
    <dbReference type="NCBI Taxonomy" id="1958950"/>
    <lineage>
        <taxon>Bacteria</taxon>
        <taxon>Pseudomonadati</taxon>
        <taxon>Pseudomonadota</taxon>
        <taxon>Gammaproteobacteria</taxon>
        <taxon>Pseudomonadales</taxon>
        <taxon>Pseudomonadaceae</taxon>
        <taxon>Pseudomonas</taxon>
    </lineage>
</organism>
<name>A0A1X0MS47_9PSED</name>
<dbReference type="InterPro" id="IPR050596">
    <property type="entry name" value="AspAT/PAT-like"/>
</dbReference>
<protein>
    <recommendedName>
        <fullName evidence="6">Aminotransferase</fullName>
        <ecNumber evidence="6">2.6.1.-</ecNumber>
    </recommendedName>
</protein>
<evidence type="ECO:0000259" key="8">
    <source>
        <dbReference type="Pfam" id="PF00155"/>
    </source>
</evidence>
<accession>A0A1X0MS47</accession>
<dbReference type="Gene3D" id="3.90.1150.10">
    <property type="entry name" value="Aspartate Aminotransferase, domain 1"/>
    <property type="match status" value="1"/>
</dbReference>
<comment type="caution">
    <text evidence="9">The sequence shown here is derived from an EMBL/GenBank/DDBJ whole genome shotgun (WGS) entry which is preliminary data.</text>
</comment>
<feature type="compositionally biased region" description="Low complexity" evidence="7">
    <location>
        <begin position="1"/>
        <end position="14"/>
    </location>
</feature>
<evidence type="ECO:0000256" key="4">
    <source>
        <dbReference type="ARBA" id="ARBA00022679"/>
    </source>
</evidence>
<dbReference type="PANTHER" id="PTHR46383">
    <property type="entry name" value="ASPARTATE AMINOTRANSFERASE"/>
    <property type="match status" value="1"/>
</dbReference>
<dbReference type="AlphaFoldDB" id="A0A1X0MS47"/>
<dbReference type="InterPro" id="IPR015422">
    <property type="entry name" value="PyrdxlP-dep_Trfase_small"/>
</dbReference>
<dbReference type="OrthoDB" id="9803354at2"/>
<dbReference type="InterPro" id="IPR004838">
    <property type="entry name" value="NHTrfase_class1_PyrdxlP-BS"/>
</dbReference>
<evidence type="ECO:0000256" key="1">
    <source>
        <dbReference type="ARBA" id="ARBA00001933"/>
    </source>
</evidence>
<dbReference type="PROSITE" id="PS00105">
    <property type="entry name" value="AA_TRANSFER_CLASS_1"/>
    <property type="match status" value="1"/>
</dbReference>
<feature type="region of interest" description="Disordered" evidence="7">
    <location>
        <begin position="1"/>
        <end position="31"/>
    </location>
</feature>
<dbReference type="FunFam" id="3.40.640.10:FF:000033">
    <property type="entry name" value="Aspartate aminotransferase"/>
    <property type="match status" value="1"/>
</dbReference>
<gene>
    <name evidence="9" type="ORF">BZK31_28165</name>
</gene>
<dbReference type="PANTHER" id="PTHR46383:SF1">
    <property type="entry name" value="ASPARTATE AMINOTRANSFERASE"/>
    <property type="match status" value="1"/>
</dbReference>
<evidence type="ECO:0000313" key="10">
    <source>
        <dbReference type="Proteomes" id="UP000192815"/>
    </source>
</evidence>
<dbReference type="Proteomes" id="UP000192815">
    <property type="component" value="Unassembled WGS sequence"/>
</dbReference>
<evidence type="ECO:0000256" key="6">
    <source>
        <dbReference type="RuleBase" id="RU000481"/>
    </source>
</evidence>
<dbReference type="Gene3D" id="3.40.640.10">
    <property type="entry name" value="Type I PLP-dependent aspartate aminotransferase-like (Major domain)"/>
    <property type="match status" value="1"/>
</dbReference>